<feature type="transmembrane region" description="Helical" evidence="1">
    <location>
        <begin position="117"/>
        <end position="140"/>
    </location>
</feature>
<feature type="transmembrane region" description="Helical" evidence="1">
    <location>
        <begin position="85"/>
        <end position="105"/>
    </location>
</feature>
<keyword evidence="1" id="KW-0812">Transmembrane</keyword>
<dbReference type="KEGG" id="uru:DSM104443_01651"/>
<evidence type="ECO:0000313" key="3">
    <source>
        <dbReference type="Proteomes" id="UP000501534"/>
    </source>
</evidence>
<organism evidence="2 3">
    <name type="scientific">Usitatibacter rugosus</name>
    <dbReference type="NCBI Taxonomy" id="2732067"/>
    <lineage>
        <taxon>Bacteria</taxon>
        <taxon>Pseudomonadati</taxon>
        <taxon>Pseudomonadota</taxon>
        <taxon>Betaproteobacteria</taxon>
        <taxon>Nitrosomonadales</taxon>
        <taxon>Usitatibacteraceae</taxon>
        <taxon>Usitatibacter</taxon>
    </lineage>
</organism>
<keyword evidence="3" id="KW-1185">Reference proteome</keyword>
<dbReference type="AlphaFoldDB" id="A0A6M4GYI7"/>
<gene>
    <name evidence="2" type="ORF">DSM104443_01651</name>
</gene>
<protein>
    <submittedName>
        <fullName evidence="2">Uncharacterized protein</fullName>
    </submittedName>
</protein>
<dbReference type="EMBL" id="CP053069">
    <property type="protein sequence ID" value="QJR10587.1"/>
    <property type="molecule type" value="Genomic_DNA"/>
</dbReference>
<dbReference type="RefSeq" id="WP_171091210.1">
    <property type="nucleotide sequence ID" value="NZ_CP053069.1"/>
</dbReference>
<dbReference type="Proteomes" id="UP000501534">
    <property type="component" value="Chromosome"/>
</dbReference>
<feature type="transmembrane region" description="Helical" evidence="1">
    <location>
        <begin position="189"/>
        <end position="209"/>
    </location>
</feature>
<name>A0A6M4GYI7_9PROT</name>
<proteinExistence type="predicted"/>
<keyword evidence="1" id="KW-1133">Transmembrane helix</keyword>
<evidence type="ECO:0000256" key="1">
    <source>
        <dbReference type="SAM" id="Phobius"/>
    </source>
</evidence>
<keyword evidence="1" id="KW-0472">Membrane</keyword>
<reference evidence="2 3" key="1">
    <citation type="submission" date="2020-04" db="EMBL/GenBank/DDBJ databases">
        <title>Usitatibacter rugosus gen. nov., sp. nov. and Usitatibacter palustris sp. nov., novel members of Usitatibacteraceae fam. nov. within the order Nitrosomonadales isolated from soil.</title>
        <authorList>
            <person name="Huber K.J."/>
            <person name="Neumann-Schaal M."/>
            <person name="Geppert A."/>
            <person name="Luckner M."/>
            <person name="Wanner G."/>
            <person name="Overmann J."/>
        </authorList>
    </citation>
    <scope>NUCLEOTIDE SEQUENCE [LARGE SCALE GENOMIC DNA]</scope>
    <source>
        <strain evidence="2 3">0125_3</strain>
    </source>
</reference>
<sequence length="215" mass="24271">MTEVVRVSVGEDVESFSWPPRCARCGKAKPLKGSTSRVGRVKSMRPNLAGGMTMKSDVLYLTAPMCTAHAGSNELANKILEKSPLMLLLRAIVYIGFLYFVLFALRAVVDPKAIRRLFELGVLALLPFIGFFGILLLYWARKNTSVWPVRFDPDMDVVEVRFSDAEYAEDFRKANPDATDTDVTGPPPWYMRSLLWKVVIIVAFLFYMFRMTSPS</sequence>
<evidence type="ECO:0000313" key="2">
    <source>
        <dbReference type="EMBL" id="QJR10587.1"/>
    </source>
</evidence>
<accession>A0A6M4GYI7</accession>